<proteinExistence type="predicted"/>
<comment type="caution">
    <text evidence="1">The sequence shown here is derived from an EMBL/GenBank/DDBJ whole genome shotgun (WGS) entry which is preliminary data.</text>
</comment>
<evidence type="ECO:0000313" key="1">
    <source>
        <dbReference type="EMBL" id="GCF08779.1"/>
    </source>
</evidence>
<dbReference type="Proteomes" id="UP000322530">
    <property type="component" value="Unassembled WGS sequence"/>
</dbReference>
<name>A0A5A5TCN8_9CHLR</name>
<dbReference type="AlphaFoldDB" id="A0A5A5TCN8"/>
<reference evidence="1 2" key="1">
    <citation type="submission" date="2019-01" db="EMBL/GenBank/DDBJ databases">
        <title>Draft genome sequence of Dictyobacter sp. Uno17.</title>
        <authorList>
            <person name="Wang C.M."/>
            <person name="Zheng Y."/>
            <person name="Sakai Y."/>
            <person name="Abe K."/>
            <person name="Yokota A."/>
            <person name="Yabe S."/>
        </authorList>
    </citation>
    <scope>NUCLEOTIDE SEQUENCE [LARGE SCALE GENOMIC DNA]</scope>
    <source>
        <strain evidence="1 2">Uno17</strain>
    </source>
</reference>
<protein>
    <submittedName>
        <fullName evidence="1">Uncharacterized protein</fullName>
    </submittedName>
</protein>
<keyword evidence="2" id="KW-1185">Reference proteome</keyword>
<dbReference type="EMBL" id="BIXY01000030">
    <property type="protein sequence ID" value="GCF08779.1"/>
    <property type="molecule type" value="Genomic_DNA"/>
</dbReference>
<evidence type="ECO:0000313" key="2">
    <source>
        <dbReference type="Proteomes" id="UP000322530"/>
    </source>
</evidence>
<accession>A0A5A5TCN8</accession>
<organism evidence="1 2">
    <name type="scientific">Dictyobacter arantiisoli</name>
    <dbReference type="NCBI Taxonomy" id="2014874"/>
    <lineage>
        <taxon>Bacteria</taxon>
        <taxon>Bacillati</taxon>
        <taxon>Chloroflexota</taxon>
        <taxon>Ktedonobacteria</taxon>
        <taxon>Ktedonobacterales</taxon>
        <taxon>Dictyobacteraceae</taxon>
        <taxon>Dictyobacter</taxon>
    </lineage>
</organism>
<sequence length="60" mass="6635">MLPYPQESHAHCSVSQIEAISNHNNVRTCFKQNDLAYAGGQGTNSQPEVYNKKRTVIGDS</sequence>
<gene>
    <name evidence="1" type="ORF">KDI_23430</name>
</gene>